<keyword evidence="1" id="KW-0694">RNA-binding</keyword>
<evidence type="ECO:0000313" key="5">
    <source>
        <dbReference type="Proteomes" id="UP001476247"/>
    </source>
</evidence>
<sequence length="124" mass="14265">MSAVKNIARQAVNKTISPNRAFFRVSENIPSIQHARAVFKTLGGYGEMVEYKVLRCPETLKYLRYGFVVYKNSEDADKAIADQFVKVQSELFDKPVDVKIEKSVSGNTYKNNRKNDNYNKKQHQ</sequence>
<protein>
    <recommendedName>
        <fullName evidence="3">RRM domain-containing protein</fullName>
    </recommendedName>
</protein>
<dbReference type="Proteomes" id="UP001476247">
    <property type="component" value="Unassembled WGS sequence"/>
</dbReference>
<evidence type="ECO:0000259" key="3">
    <source>
        <dbReference type="PROSITE" id="PS50102"/>
    </source>
</evidence>
<evidence type="ECO:0000256" key="1">
    <source>
        <dbReference type="PROSITE-ProRule" id="PRU00176"/>
    </source>
</evidence>
<comment type="caution">
    <text evidence="4">The sequence shown here is derived from an EMBL/GenBank/DDBJ whole genome shotgun (WGS) entry which is preliminary data.</text>
</comment>
<gene>
    <name evidence="4" type="ORF">HPULCUR_001158</name>
</gene>
<dbReference type="InterPro" id="IPR035979">
    <property type="entry name" value="RBD_domain_sf"/>
</dbReference>
<dbReference type="Gene3D" id="3.30.70.330">
    <property type="match status" value="1"/>
</dbReference>
<dbReference type="InterPro" id="IPR000504">
    <property type="entry name" value="RRM_dom"/>
</dbReference>
<accession>A0ABP9XLW5</accession>
<reference evidence="4 5" key="1">
    <citation type="submission" date="2024-04" db="EMBL/GenBank/DDBJ databases">
        <title>genome sequences of Mucor flavus KT1a and Helicostylum pulchrum KT1b strains isolation_sourced from the surface of a dry-aged beef.</title>
        <authorList>
            <person name="Toyotome T."/>
            <person name="Hosono M."/>
            <person name="Torimaru M."/>
            <person name="Fukuda K."/>
            <person name="Mikami N."/>
        </authorList>
    </citation>
    <scope>NUCLEOTIDE SEQUENCE [LARGE SCALE GENOMIC DNA]</scope>
    <source>
        <strain evidence="4 5">KT1b</strain>
    </source>
</reference>
<dbReference type="PROSITE" id="PS50102">
    <property type="entry name" value="RRM"/>
    <property type="match status" value="1"/>
</dbReference>
<dbReference type="Pfam" id="PF00076">
    <property type="entry name" value="RRM_1"/>
    <property type="match status" value="1"/>
</dbReference>
<dbReference type="InterPro" id="IPR012677">
    <property type="entry name" value="Nucleotide-bd_a/b_plait_sf"/>
</dbReference>
<dbReference type="SUPFAM" id="SSF54928">
    <property type="entry name" value="RNA-binding domain, RBD"/>
    <property type="match status" value="1"/>
</dbReference>
<feature type="region of interest" description="Disordered" evidence="2">
    <location>
        <begin position="103"/>
        <end position="124"/>
    </location>
</feature>
<evidence type="ECO:0000256" key="2">
    <source>
        <dbReference type="SAM" id="MobiDB-lite"/>
    </source>
</evidence>
<name>A0ABP9XLW5_9FUNG</name>
<keyword evidence="5" id="KW-1185">Reference proteome</keyword>
<feature type="domain" description="RRM" evidence="3">
    <location>
        <begin position="28"/>
        <end position="103"/>
    </location>
</feature>
<feature type="compositionally biased region" description="Basic and acidic residues" evidence="2">
    <location>
        <begin position="113"/>
        <end position="124"/>
    </location>
</feature>
<proteinExistence type="predicted"/>
<dbReference type="EMBL" id="BAABUJ010000005">
    <property type="protein sequence ID" value="GAA5795796.1"/>
    <property type="molecule type" value="Genomic_DNA"/>
</dbReference>
<evidence type="ECO:0000313" key="4">
    <source>
        <dbReference type="EMBL" id="GAA5795796.1"/>
    </source>
</evidence>
<organism evidence="4 5">
    <name type="scientific">Helicostylum pulchrum</name>
    <dbReference type="NCBI Taxonomy" id="562976"/>
    <lineage>
        <taxon>Eukaryota</taxon>
        <taxon>Fungi</taxon>
        <taxon>Fungi incertae sedis</taxon>
        <taxon>Mucoromycota</taxon>
        <taxon>Mucoromycotina</taxon>
        <taxon>Mucoromycetes</taxon>
        <taxon>Mucorales</taxon>
        <taxon>Mucorineae</taxon>
        <taxon>Mucoraceae</taxon>
        <taxon>Helicostylum</taxon>
    </lineage>
</organism>